<dbReference type="AlphaFoldDB" id="A0A5M8P3W1"/>
<dbReference type="Pfam" id="PF14902">
    <property type="entry name" value="DUF4494"/>
    <property type="match status" value="1"/>
</dbReference>
<evidence type="ECO:0000313" key="2">
    <source>
        <dbReference type="Proteomes" id="UP000324575"/>
    </source>
</evidence>
<gene>
    <name evidence="1" type="ORF">EZS26_000772</name>
</gene>
<dbReference type="InterPro" id="IPR027848">
    <property type="entry name" value="DUF4494"/>
</dbReference>
<sequence>MDLIKKTLNVEDAKGWYLMQTEKRSYTEDFIDEETNEAVITERSEPICEKGAQLNDILISLLQENGIKTVKVSNIPMLGNQAKYMNLWETVLKVTEKGNPRKRSYIVTADSPAAAEADISEYFEINIPGAFELVKVNQVEYNKVIKMYDTEREEYEASGTYTAKWYKCQIHAMIDEEETTSGGSVNLLVLAFSFEKALQAVKAVMGRDEYDTIYRTFKNVQELNIVDVFIPDEKVSYYSDNDLEA</sequence>
<comment type="caution">
    <text evidence="1">The sequence shown here is derived from an EMBL/GenBank/DDBJ whole genome shotgun (WGS) entry which is preliminary data.</text>
</comment>
<reference evidence="1 2" key="1">
    <citation type="submission" date="2019-03" db="EMBL/GenBank/DDBJ databases">
        <title>Single cell metagenomics reveals metabolic interactions within the superorganism composed of flagellate Streblomastix strix and complex community of Bacteroidetes bacteria on its surface.</title>
        <authorList>
            <person name="Treitli S.C."/>
            <person name="Kolisko M."/>
            <person name="Husnik F."/>
            <person name="Keeling P."/>
            <person name="Hampl V."/>
        </authorList>
    </citation>
    <scope>NUCLEOTIDE SEQUENCE [LARGE SCALE GENOMIC DNA]</scope>
    <source>
        <strain evidence="1">St1</strain>
    </source>
</reference>
<name>A0A5M8P3W1_9BACT</name>
<accession>A0A5M8P3W1</accession>
<dbReference type="Proteomes" id="UP000324575">
    <property type="component" value="Unassembled WGS sequence"/>
</dbReference>
<evidence type="ECO:0000313" key="1">
    <source>
        <dbReference type="EMBL" id="KAA6303169.1"/>
    </source>
</evidence>
<organism evidence="1 2">
    <name type="scientific">Candidatus Ordinivivax streblomastigis</name>
    <dbReference type="NCBI Taxonomy" id="2540710"/>
    <lineage>
        <taxon>Bacteria</taxon>
        <taxon>Pseudomonadati</taxon>
        <taxon>Bacteroidota</taxon>
        <taxon>Bacteroidia</taxon>
        <taxon>Bacteroidales</taxon>
        <taxon>Candidatus Ordinivivax</taxon>
    </lineage>
</organism>
<dbReference type="EMBL" id="SNRX01000003">
    <property type="protein sequence ID" value="KAA6303169.1"/>
    <property type="molecule type" value="Genomic_DNA"/>
</dbReference>
<proteinExistence type="predicted"/>
<protein>
    <submittedName>
        <fullName evidence="1">Uncharacterized protein</fullName>
    </submittedName>
</protein>